<reference evidence="6 7" key="1">
    <citation type="submission" date="2014-04" db="EMBL/GenBank/DDBJ databases">
        <title>Marinobacterium kochiensis sp. nov., isolated from sediment sample collected from Kochi backwaters in Kerala, India.</title>
        <authorList>
            <person name="Singh A."/>
            <person name="Pinnaka A.K."/>
        </authorList>
    </citation>
    <scope>NUCLEOTIDE SEQUENCE [LARGE SCALE GENOMIC DNA]</scope>
    <source>
        <strain evidence="6 7">AK27</strain>
    </source>
</reference>
<dbReference type="GO" id="GO:0003677">
    <property type="term" value="F:DNA binding"/>
    <property type="evidence" value="ECO:0007669"/>
    <property type="project" value="UniProtKB-UniRule"/>
</dbReference>
<dbReference type="Gene3D" id="1.10.357.10">
    <property type="entry name" value="Tetracycline Repressor, domain 2"/>
    <property type="match status" value="1"/>
</dbReference>
<dbReference type="OrthoDB" id="116240at2"/>
<keyword evidence="1" id="KW-0805">Transcription regulation</keyword>
<dbReference type="AlphaFoldDB" id="A0A081FXC3"/>
<evidence type="ECO:0000256" key="2">
    <source>
        <dbReference type="ARBA" id="ARBA00023125"/>
    </source>
</evidence>
<organism evidence="6 7">
    <name type="scientific">Marinobacterium lacunae</name>
    <dbReference type="NCBI Taxonomy" id="1232683"/>
    <lineage>
        <taxon>Bacteria</taxon>
        <taxon>Pseudomonadati</taxon>
        <taxon>Pseudomonadota</taxon>
        <taxon>Gammaproteobacteria</taxon>
        <taxon>Oceanospirillales</taxon>
        <taxon>Oceanospirillaceae</taxon>
        <taxon>Marinobacterium</taxon>
    </lineage>
</organism>
<dbReference type="InterPro" id="IPR001647">
    <property type="entry name" value="HTH_TetR"/>
</dbReference>
<protein>
    <submittedName>
        <fullName evidence="6">Transcriptional regulator, TetR family</fullName>
    </submittedName>
</protein>
<keyword evidence="2 4" id="KW-0238">DNA-binding</keyword>
<dbReference type="PANTHER" id="PTHR47506:SF6">
    <property type="entry name" value="HTH-TYPE TRANSCRIPTIONAL REPRESSOR NEMR"/>
    <property type="match status" value="1"/>
</dbReference>
<dbReference type="STRING" id="1232683.ADIMK_2702"/>
<evidence type="ECO:0000313" key="7">
    <source>
        <dbReference type="Proteomes" id="UP000028252"/>
    </source>
</evidence>
<dbReference type="Pfam" id="PF00440">
    <property type="entry name" value="TetR_N"/>
    <property type="match status" value="1"/>
</dbReference>
<dbReference type="PROSITE" id="PS50977">
    <property type="entry name" value="HTH_TETR_2"/>
    <property type="match status" value="1"/>
</dbReference>
<dbReference type="SUPFAM" id="SSF46689">
    <property type="entry name" value="Homeodomain-like"/>
    <property type="match status" value="1"/>
</dbReference>
<feature type="domain" description="HTH tetR-type" evidence="5">
    <location>
        <begin position="5"/>
        <end position="65"/>
    </location>
</feature>
<accession>A0A081FXC3</accession>
<dbReference type="Proteomes" id="UP000028252">
    <property type="component" value="Unassembled WGS sequence"/>
</dbReference>
<keyword evidence="7" id="KW-1185">Reference proteome</keyword>
<dbReference type="InterPro" id="IPR036271">
    <property type="entry name" value="Tet_transcr_reg_TetR-rel_C_sf"/>
</dbReference>
<dbReference type="SUPFAM" id="SSF48498">
    <property type="entry name" value="Tetracyclin repressor-like, C-terminal domain"/>
    <property type="match status" value="1"/>
</dbReference>
<evidence type="ECO:0000259" key="5">
    <source>
        <dbReference type="PROSITE" id="PS50977"/>
    </source>
</evidence>
<dbReference type="PANTHER" id="PTHR47506">
    <property type="entry name" value="TRANSCRIPTIONAL REGULATORY PROTEIN"/>
    <property type="match status" value="1"/>
</dbReference>
<comment type="caution">
    <text evidence="6">The sequence shown here is derived from an EMBL/GenBank/DDBJ whole genome shotgun (WGS) entry which is preliminary data.</text>
</comment>
<evidence type="ECO:0000256" key="4">
    <source>
        <dbReference type="PROSITE-ProRule" id="PRU00335"/>
    </source>
</evidence>
<name>A0A081FXC3_9GAMM</name>
<dbReference type="EMBL" id="JMQN01000040">
    <property type="protein sequence ID" value="KEA63178.1"/>
    <property type="molecule type" value="Genomic_DNA"/>
</dbReference>
<proteinExistence type="predicted"/>
<evidence type="ECO:0000313" key="6">
    <source>
        <dbReference type="EMBL" id="KEA63178.1"/>
    </source>
</evidence>
<dbReference type="PATRIC" id="fig|1232683.4.peg.2655"/>
<dbReference type="PRINTS" id="PR00455">
    <property type="entry name" value="HTHTETR"/>
</dbReference>
<keyword evidence="3" id="KW-0804">Transcription</keyword>
<evidence type="ECO:0000256" key="3">
    <source>
        <dbReference type="ARBA" id="ARBA00023163"/>
    </source>
</evidence>
<dbReference type="eggNOG" id="COG1309">
    <property type="taxonomic scope" value="Bacteria"/>
</dbReference>
<dbReference type="InterPro" id="IPR009057">
    <property type="entry name" value="Homeodomain-like_sf"/>
</dbReference>
<gene>
    <name evidence="6" type="ORF">ADIMK_2702</name>
</gene>
<dbReference type="RefSeq" id="WP_036189088.1">
    <property type="nucleotide sequence ID" value="NZ_JMQN01000040.1"/>
</dbReference>
<sequence length="191" mass="20950">MANSTPRKQHLLDTAFRLFNERGYHATGIDLILAESGVSKATLYKHFASKEALILAVLEQRHRQLMESLEASLARDPSPAGVLVIFDLLATWFKSVDFFGCNFIRASGEYSAHEDSIHRFAAAHKTRMADVLEHHLKPHCGGASAKLASDLMLLIDGAIVAAQMLEDKEAAARAKEIARFMLDSTGCGQQA</sequence>
<feature type="DNA-binding region" description="H-T-H motif" evidence="4">
    <location>
        <begin position="28"/>
        <end position="47"/>
    </location>
</feature>
<evidence type="ECO:0000256" key="1">
    <source>
        <dbReference type="ARBA" id="ARBA00023015"/>
    </source>
</evidence>